<protein>
    <recommendedName>
        <fullName evidence="3">SpoIIAA-like</fullName>
    </recommendedName>
</protein>
<gene>
    <name evidence="1" type="ORF">SAMN04487911_13310</name>
</gene>
<name>A0A1M6LQ18_9FLAO</name>
<evidence type="ECO:0008006" key="3">
    <source>
        <dbReference type="Google" id="ProtNLM"/>
    </source>
</evidence>
<evidence type="ECO:0000313" key="1">
    <source>
        <dbReference type="EMBL" id="SHJ73250.1"/>
    </source>
</evidence>
<keyword evidence="2" id="KW-1185">Reference proteome</keyword>
<accession>A0A1M6LQ18</accession>
<dbReference type="OrthoDB" id="1144359at2"/>
<organism evidence="1 2">
    <name type="scientific">Arenibacter nanhaiticus</name>
    <dbReference type="NCBI Taxonomy" id="558155"/>
    <lineage>
        <taxon>Bacteria</taxon>
        <taxon>Pseudomonadati</taxon>
        <taxon>Bacteroidota</taxon>
        <taxon>Flavobacteriia</taxon>
        <taxon>Flavobacteriales</taxon>
        <taxon>Flavobacteriaceae</taxon>
        <taxon>Arenibacter</taxon>
    </lineage>
</organism>
<dbReference type="STRING" id="558155.SAMN04487911_13310"/>
<reference evidence="1 2" key="1">
    <citation type="submission" date="2016-11" db="EMBL/GenBank/DDBJ databases">
        <authorList>
            <person name="Jaros S."/>
            <person name="Januszkiewicz K."/>
            <person name="Wedrychowicz H."/>
        </authorList>
    </citation>
    <scope>NUCLEOTIDE SEQUENCE [LARGE SCALE GENOMIC DNA]</scope>
    <source>
        <strain evidence="1 2">CGMCC 1.8863</strain>
    </source>
</reference>
<dbReference type="AlphaFoldDB" id="A0A1M6LQ18"/>
<dbReference type="RefSeq" id="WP_072765668.1">
    <property type="nucleotide sequence ID" value="NZ_FQYX01000033.1"/>
</dbReference>
<sequence>MNSGQSKNGLVVKEYMLESGLVKVYNDYVISIFNEGTTITLERLLQLLRIMEIQYENKNFGYISIRKNSYAIDPMIYSYLRELDCLKAFAIVSVKEIDMYNFNIEKLFYKKPMKFFIDQENALTWVKRRIRS</sequence>
<proteinExistence type="predicted"/>
<dbReference type="Proteomes" id="UP000184231">
    <property type="component" value="Unassembled WGS sequence"/>
</dbReference>
<evidence type="ECO:0000313" key="2">
    <source>
        <dbReference type="Proteomes" id="UP000184231"/>
    </source>
</evidence>
<dbReference type="EMBL" id="FQYX01000033">
    <property type="protein sequence ID" value="SHJ73250.1"/>
    <property type="molecule type" value="Genomic_DNA"/>
</dbReference>